<evidence type="ECO:0000313" key="2">
    <source>
        <dbReference type="EMBL" id="EPQ50880.1"/>
    </source>
</evidence>
<accession>S7R9C2</accession>
<protein>
    <recommendedName>
        <fullName evidence="1">Non-reducing end beta-L-arabinofuranosidase-like GH127 C-terminal domain-containing protein</fullName>
    </recommendedName>
</protein>
<dbReference type="HOGENOM" id="CLU_2979289_0_0_1"/>
<dbReference type="KEGG" id="gtr:GLOTRDRAFT_112630"/>
<feature type="domain" description="Non-reducing end beta-L-arabinofuranosidase-like GH127 C-terminal" evidence="1">
    <location>
        <begin position="30"/>
        <end position="56"/>
    </location>
</feature>
<dbReference type="Proteomes" id="UP000030669">
    <property type="component" value="Unassembled WGS sequence"/>
</dbReference>
<organism evidence="2 3">
    <name type="scientific">Gloeophyllum trabeum (strain ATCC 11539 / FP-39264 / Madison 617)</name>
    <name type="common">Brown rot fungus</name>
    <dbReference type="NCBI Taxonomy" id="670483"/>
    <lineage>
        <taxon>Eukaryota</taxon>
        <taxon>Fungi</taxon>
        <taxon>Dikarya</taxon>
        <taxon>Basidiomycota</taxon>
        <taxon>Agaricomycotina</taxon>
        <taxon>Agaricomycetes</taxon>
        <taxon>Gloeophyllales</taxon>
        <taxon>Gloeophyllaceae</taxon>
        <taxon>Gloeophyllum</taxon>
    </lineage>
</organism>
<name>S7R9C2_GLOTA</name>
<sequence>MDSEKFKEWKLDVPVLNVLGTAVERQGAGERKMYLNFVPYFAWANRGKGNTRVWFPVE</sequence>
<keyword evidence="3" id="KW-1185">Reference proteome</keyword>
<reference evidence="2 3" key="1">
    <citation type="journal article" date="2012" name="Science">
        <title>The Paleozoic origin of enzymatic lignin decomposition reconstructed from 31 fungal genomes.</title>
        <authorList>
            <person name="Floudas D."/>
            <person name="Binder M."/>
            <person name="Riley R."/>
            <person name="Barry K."/>
            <person name="Blanchette R.A."/>
            <person name="Henrissat B."/>
            <person name="Martinez A.T."/>
            <person name="Otillar R."/>
            <person name="Spatafora J.W."/>
            <person name="Yadav J.S."/>
            <person name="Aerts A."/>
            <person name="Benoit I."/>
            <person name="Boyd A."/>
            <person name="Carlson A."/>
            <person name="Copeland A."/>
            <person name="Coutinho P.M."/>
            <person name="de Vries R.P."/>
            <person name="Ferreira P."/>
            <person name="Findley K."/>
            <person name="Foster B."/>
            <person name="Gaskell J."/>
            <person name="Glotzer D."/>
            <person name="Gorecki P."/>
            <person name="Heitman J."/>
            <person name="Hesse C."/>
            <person name="Hori C."/>
            <person name="Igarashi K."/>
            <person name="Jurgens J.A."/>
            <person name="Kallen N."/>
            <person name="Kersten P."/>
            <person name="Kohler A."/>
            <person name="Kuees U."/>
            <person name="Kumar T.K.A."/>
            <person name="Kuo A."/>
            <person name="LaButti K."/>
            <person name="Larrondo L.F."/>
            <person name="Lindquist E."/>
            <person name="Ling A."/>
            <person name="Lombard V."/>
            <person name="Lucas S."/>
            <person name="Lundell T."/>
            <person name="Martin R."/>
            <person name="McLaughlin D.J."/>
            <person name="Morgenstern I."/>
            <person name="Morin E."/>
            <person name="Murat C."/>
            <person name="Nagy L.G."/>
            <person name="Nolan M."/>
            <person name="Ohm R.A."/>
            <person name="Patyshakuliyeva A."/>
            <person name="Rokas A."/>
            <person name="Ruiz-Duenas F.J."/>
            <person name="Sabat G."/>
            <person name="Salamov A."/>
            <person name="Samejima M."/>
            <person name="Schmutz J."/>
            <person name="Slot J.C."/>
            <person name="St John F."/>
            <person name="Stenlid J."/>
            <person name="Sun H."/>
            <person name="Sun S."/>
            <person name="Syed K."/>
            <person name="Tsang A."/>
            <person name="Wiebenga A."/>
            <person name="Young D."/>
            <person name="Pisabarro A."/>
            <person name="Eastwood D.C."/>
            <person name="Martin F."/>
            <person name="Cullen D."/>
            <person name="Grigoriev I.V."/>
            <person name="Hibbett D.S."/>
        </authorList>
    </citation>
    <scope>NUCLEOTIDE SEQUENCE [LARGE SCALE GENOMIC DNA]</scope>
    <source>
        <strain evidence="2 3">ATCC 11539</strain>
    </source>
</reference>
<dbReference type="RefSeq" id="XP_007870758.1">
    <property type="nucleotide sequence ID" value="XM_007872567.1"/>
</dbReference>
<evidence type="ECO:0000313" key="3">
    <source>
        <dbReference type="Proteomes" id="UP000030669"/>
    </source>
</evidence>
<gene>
    <name evidence="2" type="ORF">GLOTRDRAFT_112630</name>
</gene>
<dbReference type="EMBL" id="KB469313">
    <property type="protein sequence ID" value="EPQ50880.1"/>
    <property type="molecule type" value="Genomic_DNA"/>
</dbReference>
<proteinExistence type="predicted"/>
<dbReference type="AlphaFoldDB" id="S7R9C2"/>
<dbReference type="Pfam" id="PF20737">
    <property type="entry name" value="Glyco_hydro127C"/>
    <property type="match status" value="1"/>
</dbReference>
<dbReference type="GeneID" id="19299583"/>
<evidence type="ECO:0000259" key="1">
    <source>
        <dbReference type="Pfam" id="PF20737"/>
    </source>
</evidence>
<dbReference type="InterPro" id="IPR049049">
    <property type="entry name" value="Beta-AFase-like_GH127_C"/>
</dbReference>